<comment type="caution">
    <text evidence="2">The sequence shown here is derived from an EMBL/GenBank/DDBJ whole genome shotgun (WGS) entry which is preliminary data.</text>
</comment>
<dbReference type="AlphaFoldDB" id="A0A6L2LHT6"/>
<name>A0A6L2LHT6_TANCI</name>
<dbReference type="EMBL" id="BKCJ010004367">
    <property type="protein sequence ID" value="GEU60619.1"/>
    <property type="molecule type" value="Genomic_DNA"/>
</dbReference>
<proteinExistence type="predicted"/>
<organism evidence="2">
    <name type="scientific">Tanacetum cinerariifolium</name>
    <name type="common">Dalmatian daisy</name>
    <name type="synonym">Chrysanthemum cinerariifolium</name>
    <dbReference type="NCBI Taxonomy" id="118510"/>
    <lineage>
        <taxon>Eukaryota</taxon>
        <taxon>Viridiplantae</taxon>
        <taxon>Streptophyta</taxon>
        <taxon>Embryophyta</taxon>
        <taxon>Tracheophyta</taxon>
        <taxon>Spermatophyta</taxon>
        <taxon>Magnoliopsida</taxon>
        <taxon>eudicotyledons</taxon>
        <taxon>Gunneridae</taxon>
        <taxon>Pentapetalae</taxon>
        <taxon>asterids</taxon>
        <taxon>campanulids</taxon>
        <taxon>Asterales</taxon>
        <taxon>Asteraceae</taxon>
        <taxon>Asteroideae</taxon>
        <taxon>Anthemideae</taxon>
        <taxon>Anthemidinae</taxon>
        <taxon>Tanacetum</taxon>
    </lineage>
</organism>
<evidence type="ECO:0000313" key="2">
    <source>
        <dbReference type="EMBL" id="GEU60619.1"/>
    </source>
</evidence>
<reference evidence="2" key="1">
    <citation type="journal article" date="2019" name="Sci. Rep.">
        <title>Draft genome of Tanacetum cinerariifolium, the natural source of mosquito coil.</title>
        <authorList>
            <person name="Yamashiro T."/>
            <person name="Shiraishi A."/>
            <person name="Satake H."/>
            <person name="Nakayama K."/>
        </authorList>
    </citation>
    <scope>NUCLEOTIDE SEQUENCE</scope>
</reference>
<feature type="region of interest" description="Disordered" evidence="1">
    <location>
        <begin position="129"/>
        <end position="164"/>
    </location>
</feature>
<sequence length="235" mass="25871">MGPICQLGLGVRSVGSLSEMVGKWYGTVGCMGDALGKMHSKNEIGRVDRIEVRGKGKEILANEQVSLELLNLQTPKKKSPADQFIFQRRTATPTGSSGHDESSLLYVKLGLTDIEVESDEDVPRIDAGVQEEGQARPNPGKQDEGQAGPNPGEQDEGQAGPNRDDVAANIKMTMSKMKPNSKFVNNILPEWGRFVTAVKLNRGLRDSNYDQLYAYLKQHKAHANENKMMLDQFTQ</sequence>
<feature type="non-terminal residue" evidence="2">
    <location>
        <position position="235"/>
    </location>
</feature>
<evidence type="ECO:0000256" key="1">
    <source>
        <dbReference type="SAM" id="MobiDB-lite"/>
    </source>
</evidence>
<protein>
    <submittedName>
        <fullName evidence="2">Integrase, catalytic region, zinc finger, CCHC-type, peptidase aspartic, catalytic</fullName>
    </submittedName>
</protein>
<accession>A0A6L2LHT6</accession>
<gene>
    <name evidence="2" type="ORF">Tci_032597</name>
</gene>